<dbReference type="Proteomes" id="UP000262882">
    <property type="component" value="Unassembled WGS sequence"/>
</dbReference>
<evidence type="ECO:0000313" key="2">
    <source>
        <dbReference type="Proteomes" id="UP000262882"/>
    </source>
</evidence>
<organism evidence="1 2">
    <name type="scientific">Actinomadura spongiicola</name>
    <dbReference type="NCBI Taxonomy" id="2303421"/>
    <lineage>
        <taxon>Bacteria</taxon>
        <taxon>Bacillati</taxon>
        <taxon>Actinomycetota</taxon>
        <taxon>Actinomycetes</taxon>
        <taxon>Streptosporangiales</taxon>
        <taxon>Thermomonosporaceae</taxon>
        <taxon>Actinomadura</taxon>
    </lineage>
</organism>
<reference evidence="1 2" key="1">
    <citation type="submission" date="2018-08" db="EMBL/GenBank/DDBJ databases">
        <title>Actinomadura spongicola sp. nov., isolated from marine sponge Leucetta chagosensis.</title>
        <authorList>
            <person name="Li L."/>
            <person name="Lin H.W."/>
        </authorList>
    </citation>
    <scope>NUCLEOTIDE SEQUENCE [LARGE SCALE GENOMIC DNA]</scope>
    <source>
        <strain evidence="1 2">LHW52907</strain>
    </source>
</reference>
<sequence>MRFGVGGVAHEIKNICLGAVALRTETAPLSDRVVGQVAVQQAPYLRVQGTGTAPMGHPFVRERLMRTDDLP</sequence>
<accession>A0A372GMJ9</accession>
<dbReference type="EMBL" id="QVNQ01000002">
    <property type="protein sequence ID" value="RFS86606.1"/>
    <property type="molecule type" value="Genomic_DNA"/>
</dbReference>
<comment type="caution">
    <text evidence="1">The sequence shown here is derived from an EMBL/GenBank/DDBJ whole genome shotgun (WGS) entry which is preliminary data.</text>
</comment>
<proteinExistence type="predicted"/>
<keyword evidence="2" id="KW-1185">Reference proteome</keyword>
<name>A0A372GMJ9_9ACTN</name>
<dbReference type="AlphaFoldDB" id="A0A372GMJ9"/>
<evidence type="ECO:0000313" key="1">
    <source>
        <dbReference type="EMBL" id="RFS86606.1"/>
    </source>
</evidence>
<protein>
    <submittedName>
        <fullName evidence="1">Uncharacterized protein</fullName>
    </submittedName>
</protein>
<gene>
    <name evidence="1" type="ORF">D0T12_08590</name>
</gene>